<name>A0A0E9UKV5_ANGAN</name>
<reference evidence="2" key="2">
    <citation type="journal article" date="2015" name="Fish Shellfish Immunol.">
        <title>Early steps in the European eel (Anguilla anguilla)-Vibrio vulnificus interaction in the gills: Role of the RtxA13 toxin.</title>
        <authorList>
            <person name="Callol A."/>
            <person name="Pajuelo D."/>
            <person name="Ebbesson L."/>
            <person name="Teles M."/>
            <person name="MacKenzie S."/>
            <person name="Amaro C."/>
        </authorList>
    </citation>
    <scope>NUCLEOTIDE SEQUENCE</scope>
</reference>
<proteinExistence type="predicted"/>
<evidence type="ECO:0000256" key="1">
    <source>
        <dbReference type="SAM" id="MobiDB-lite"/>
    </source>
</evidence>
<dbReference type="AlphaFoldDB" id="A0A0E9UKV5"/>
<sequence length="27" mass="3324">MKSKQWLKISRFLPRNAKQTLHKPQQM</sequence>
<feature type="region of interest" description="Disordered" evidence="1">
    <location>
        <begin position="1"/>
        <end position="27"/>
    </location>
</feature>
<accession>A0A0E9UKV5</accession>
<protein>
    <submittedName>
        <fullName evidence="2">Uncharacterized protein</fullName>
    </submittedName>
</protein>
<organism evidence="2">
    <name type="scientific">Anguilla anguilla</name>
    <name type="common">European freshwater eel</name>
    <name type="synonym">Muraena anguilla</name>
    <dbReference type="NCBI Taxonomy" id="7936"/>
    <lineage>
        <taxon>Eukaryota</taxon>
        <taxon>Metazoa</taxon>
        <taxon>Chordata</taxon>
        <taxon>Craniata</taxon>
        <taxon>Vertebrata</taxon>
        <taxon>Euteleostomi</taxon>
        <taxon>Actinopterygii</taxon>
        <taxon>Neopterygii</taxon>
        <taxon>Teleostei</taxon>
        <taxon>Anguilliformes</taxon>
        <taxon>Anguillidae</taxon>
        <taxon>Anguilla</taxon>
    </lineage>
</organism>
<reference evidence="2" key="1">
    <citation type="submission" date="2014-11" db="EMBL/GenBank/DDBJ databases">
        <authorList>
            <person name="Amaro Gonzalez C."/>
        </authorList>
    </citation>
    <scope>NUCLEOTIDE SEQUENCE</scope>
</reference>
<evidence type="ECO:0000313" key="2">
    <source>
        <dbReference type="EMBL" id="JAH66427.1"/>
    </source>
</evidence>
<feature type="compositionally biased region" description="Polar residues" evidence="1">
    <location>
        <begin position="17"/>
        <end position="27"/>
    </location>
</feature>
<dbReference type="EMBL" id="GBXM01042150">
    <property type="protein sequence ID" value="JAH66427.1"/>
    <property type="molecule type" value="Transcribed_RNA"/>
</dbReference>